<organism evidence="1 2">
    <name type="scientific">Setaria viridis</name>
    <name type="common">Green bristlegrass</name>
    <name type="synonym">Setaria italica subsp. viridis</name>
    <dbReference type="NCBI Taxonomy" id="4556"/>
    <lineage>
        <taxon>Eukaryota</taxon>
        <taxon>Viridiplantae</taxon>
        <taxon>Streptophyta</taxon>
        <taxon>Embryophyta</taxon>
        <taxon>Tracheophyta</taxon>
        <taxon>Spermatophyta</taxon>
        <taxon>Magnoliopsida</taxon>
        <taxon>Liliopsida</taxon>
        <taxon>Poales</taxon>
        <taxon>Poaceae</taxon>
        <taxon>PACMAD clade</taxon>
        <taxon>Panicoideae</taxon>
        <taxon>Panicodae</taxon>
        <taxon>Paniceae</taxon>
        <taxon>Cenchrinae</taxon>
        <taxon>Setaria</taxon>
    </lineage>
</organism>
<dbReference type="AlphaFoldDB" id="A0A4U6UPG7"/>
<accession>A0A4U6UPG7</accession>
<evidence type="ECO:0000313" key="2">
    <source>
        <dbReference type="Proteomes" id="UP000298652"/>
    </source>
</evidence>
<sequence length="114" mass="12702">MEEEAAGQDSAGDRHGSCRWGFSYQNNRRGGEKWWEKRKTGRAGLSSWCVGPRPSVHRIPRLLCGRGVGRVAIGFGGGGGVRKARMRRRGSTEGLIKDGRETRLLKSYWKRSNG</sequence>
<evidence type="ECO:0000313" key="1">
    <source>
        <dbReference type="EMBL" id="TKW18218.1"/>
    </source>
</evidence>
<dbReference type="Gramene" id="TKW18218">
    <property type="protein sequence ID" value="TKW18218"/>
    <property type="gene ID" value="SEVIR_5G417866v2"/>
</dbReference>
<protein>
    <submittedName>
        <fullName evidence="1">Uncharacterized protein</fullName>
    </submittedName>
</protein>
<reference evidence="1" key="1">
    <citation type="submission" date="2019-03" db="EMBL/GenBank/DDBJ databases">
        <title>WGS assembly of Setaria viridis.</title>
        <authorList>
            <person name="Huang P."/>
            <person name="Jenkins J."/>
            <person name="Grimwood J."/>
            <person name="Barry K."/>
            <person name="Healey A."/>
            <person name="Mamidi S."/>
            <person name="Sreedasyam A."/>
            <person name="Shu S."/>
            <person name="Feldman M."/>
            <person name="Wu J."/>
            <person name="Yu Y."/>
            <person name="Chen C."/>
            <person name="Johnson J."/>
            <person name="Rokhsar D."/>
            <person name="Baxter I."/>
            <person name="Schmutz J."/>
            <person name="Brutnell T."/>
            <person name="Kellogg E."/>
        </authorList>
    </citation>
    <scope>NUCLEOTIDE SEQUENCE [LARGE SCALE GENOMIC DNA]</scope>
</reference>
<dbReference type="EMBL" id="CM016556">
    <property type="protein sequence ID" value="TKW18218.1"/>
    <property type="molecule type" value="Genomic_DNA"/>
</dbReference>
<gene>
    <name evidence="1" type="ORF">SEVIR_5G417866v2</name>
</gene>
<name>A0A4U6UPG7_SETVI</name>
<keyword evidence="2" id="KW-1185">Reference proteome</keyword>
<proteinExistence type="predicted"/>
<dbReference type="Proteomes" id="UP000298652">
    <property type="component" value="Chromosome 5"/>
</dbReference>